<proteinExistence type="inferred from homology"/>
<evidence type="ECO:0000256" key="4">
    <source>
        <dbReference type="SAM" id="Phobius"/>
    </source>
</evidence>
<dbReference type="InterPro" id="IPR029044">
    <property type="entry name" value="Nucleotide-diphossugar_trans"/>
</dbReference>
<evidence type="ECO:0000313" key="6">
    <source>
        <dbReference type="EMBL" id="HHJ52449.1"/>
    </source>
</evidence>
<name>A0A7V5UER4_CALAY</name>
<dbReference type="Gene3D" id="3.90.550.10">
    <property type="entry name" value="Spore Coat Polysaccharide Biosynthesis Protein SpsA, Chain A"/>
    <property type="match status" value="1"/>
</dbReference>
<organism evidence="6">
    <name type="scientific">Caldithrix abyssi</name>
    <dbReference type="NCBI Taxonomy" id="187145"/>
    <lineage>
        <taxon>Bacteria</taxon>
        <taxon>Pseudomonadati</taxon>
        <taxon>Calditrichota</taxon>
        <taxon>Calditrichia</taxon>
        <taxon>Calditrichales</taxon>
        <taxon>Calditrichaceae</taxon>
        <taxon>Caldithrix</taxon>
    </lineage>
</organism>
<dbReference type="Proteomes" id="UP000886124">
    <property type="component" value="Unassembled WGS sequence"/>
</dbReference>
<feature type="transmembrane region" description="Helical" evidence="4">
    <location>
        <begin position="277"/>
        <end position="296"/>
    </location>
</feature>
<comment type="caution">
    <text evidence="6">The sequence shown here is derived from an EMBL/GenBank/DDBJ whole genome shotgun (WGS) entry which is preliminary data.</text>
</comment>
<keyword evidence="4" id="KW-1133">Transmembrane helix</keyword>
<keyword evidence="3" id="KW-0808">Transferase</keyword>
<feature type="domain" description="Glycosyltransferase 2-like" evidence="5">
    <location>
        <begin position="41"/>
        <end position="210"/>
    </location>
</feature>
<comment type="similarity">
    <text evidence="1">Belongs to the glycosyltransferase 2 family.</text>
</comment>
<gene>
    <name evidence="6" type="ORF">ENJ89_04580</name>
</gene>
<dbReference type="Pfam" id="PF00535">
    <property type="entry name" value="Glycos_transf_2"/>
    <property type="match status" value="1"/>
</dbReference>
<dbReference type="SUPFAM" id="SSF53448">
    <property type="entry name" value="Nucleotide-diphospho-sugar transferases"/>
    <property type="match status" value="1"/>
</dbReference>
<keyword evidence="4" id="KW-0812">Transmembrane</keyword>
<dbReference type="PANTHER" id="PTHR43630:SF1">
    <property type="entry name" value="POLY-BETA-1,6-N-ACETYL-D-GLUCOSAMINE SYNTHASE"/>
    <property type="match status" value="1"/>
</dbReference>
<protein>
    <submittedName>
        <fullName evidence="6">Glycosyltransferase</fullName>
    </submittedName>
</protein>
<feature type="transmembrane region" description="Helical" evidence="4">
    <location>
        <begin position="337"/>
        <end position="361"/>
    </location>
</feature>
<dbReference type="GO" id="GO:0016757">
    <property type="term" value="F:glycosyltransferase activity"/>
    <property type="evidence" value="ECO:0007669"/>
    <property type="project" value="UniProtKB-KW"/>
</dbReference>
<reference evidence="6" key="1">
    <citation type="journal article" date="2020" name="mSystems">
        <title>Genome- and Community-Level Interaction Insights into Carbon Utilization and Element Cycling Functions of Hydrothermarchaeota in Hydrothermal Sediment.</title>
        <authorList>
            <person name="Zhou Z."/>
            <person name="Liu Y."/>
            <person name="Xu W."/>
            <person name="Pan J."/>
            <person name="Luo Z.H."/>
            <person name="Li M."/>
        </authorList>
    </citation>
    <scope>NUCLEOTIDE SEQUENCE [LARGE SCALE GENOMIC DNA]</scope>
    <source>
        <strain evidence="6">HyVt-527</strain>
    </source>
</reference>
<keyword evidence="2" id="KW-0328">Glycosyltransferase</keyword>
<evidence type="ECO:0000256" key="1">
    <source>
        <dbReference type="ARBA" id="ARBA00006739"/>
    </source>
</evidence>
<dbReference type="PANTHER" id="PTHR43630">
    <property type="entry name" value="POLY-BETA-1,6-N-ACETYL-D-GLUCOSAMINE SYNTHASE"/>
    <property type="match status" value="1"/>
</dbReference>
<dbReference type="AlphaFoldDB" id="A0A7V5UER4"/>
<evidence type="ECO:0000256" key="2">
    <source>
        <dbReference type="ARBA" id="ARBA00022676"/>
    </source>
</evidence>
<evidence type="ECO:0000256" key="3">
    <source>
        <dbReference type="ARBA" id="ARBA00022679"/>
    </source>
</evidence>
<dbReference type="EMBL" id="DROD01000312">
    <property type="protein sequence ID" value="HHJ52449.1"/>
    <property type="molecule type" value="Genomic_DNA"/>
</dbReference>
<evidence type="ECO:0000259" key="5">
    <source>
        <dbReference type="Pfam" id="PF00535"/>
    </source>
</evidence>
<feature type="transmembrane region" description="Helical" evidence="4">
    <location>
        <begin position="6"/>
        <end position="27"/>
    </location>
</feature>
<accession>A0A7V5UER4</accession>
<keyword evidence="4" id="KW-0472">Membrane</keyword>
<sequence>MDWILWLFGILTVGYFAVLLLVLFSFFRLQNNPQGVQPTVSVVVAAKNESARLLPLLRSLEKLEYPPDRYEVIFVDDASNDDTPQILANAAQDKPNWRFLRVEQQSDKFHAKKTALATGVRAAKGEVIFVTDADCRVPPKWLSAMAARFDPQTAMVLGYSPLENKTGFLDKWLKFDNLFSAVTVMAPTVWGFPISSVGRNMAFRKSAYEQIGGYEALTRFKSGDDIHLTERMRDHRVGKIKACVHPDAFVYTQPPETGREIIFQQIRKNSKILDKSPISAGFSVLLFAAYLLFYTLPLFDAGYLTLWAVVFGAKFLLEFVDLTVAARTFRVTELVPWFPLFQIVYPFYVMVLGLIGFLHLYRWK</sequence>
<dbReference type="InterPro" id="IPR001173">
    <property type="entry name" value="Glyco_trans_2-like"/>
</dbReference>